<protein>
    <recommendedName>
        <fullName evidence="1">RNA-dependent RNA polymerase</fullName>
        <ecNumber evidence="1">2.7.7.48</ecNumber>
    </recommendedName>
</protein>
<evidence type="ECO:0000313" key="4">
    <source>
        <dbReference type="Proteomes" id="UP000605846"/>
    </source>
</evidence>
<dbReference type="AlphaFoldDB" id="A0A8H7BRR0"/>
<comment type="caution">
    <text evidence="3">The sequence shown here is derived from an EMBL/GenBank/DDBJ whole genome shotgun (WGS) entry which is preliminary data.</text>
</comment>
<dbReference type="PANTHER" id="PTHR23079:SF14">
    <property type="entry name" value="RNA-DEPENDENT RNA POLYMERASE"/>
    <property type="match status" value="1"/>
</dbReference>
<gene>
    <name evidence="3" type="ORF">EC973_001385</name>
</gene>
<dbReference type="GO" id="GO:0031380">
    <property type="term" value="C:nuclear RNA-directed RNA polymerase complex"/>
    <property type="evidence" value="ECO:0007669"/>
    <property type="project" value="TreeGrafter"/>
</dbReference>
<accession>A0A8H7BRR0</accession>
<comment type="catalytic activity">
    <reaction evidence="1">
        <text>RNA(n) + a ribonucleoside 5'-triphosphate = RNA(n+1) + diphosphate</text>
        <dbReference type="Rhea" id="RHEA:21248"/>
        <dbReference type="Rhea" id="RHEA-COMP:14527"/>
        <dbReference type="Rhea" id="RHEA-COMP:17342"/>
        <dbReference type="ChEBI" id="CHEBI:33019"/>
        <dbReference type="ChEBI" id="CHEBI:61557"/>
        <dbReference type="ChEBI" id="CHEBI:140395"/>
        <dbReference type="EC" id="2.7.7.48"/>
    </reaction>
</comment>
<dbReference type="EC" id="2.7.7.48" evidence="1"/>
<dbReference type="InterPro" id="IPR007855">
    <property type="entry name" value="RDRP"/>
</dbReference>
<dbReference type="GO" id="GO:0003968">
    <property type="term" value="F:RNA-directed RNA polymerase activity"/>
    <property type="evidence" value="ECO:0007669"/>
    <property type="project" value="UniProtKB-KW"/>
</dbReference>
<dbReference type="GO" id="GO:0030422">
    <property type="term" value="P:siRNA processing"/>
    <property type="evidence" value="ECO:0007669"/>
    <property type="project" value="TreeGrafter"/>
</dbReference>
<name>A0A8H7BRR0_9FUNG</name>
<dbReference type="Pfam" id="PF05183">
    <property type="entry name" value="RdRP"/>
    <property type="match status" value="1"/>
</dbReference>
<dbReference type="Proteomes" id="UP000605846">
    <property type="component" value="Unassembled WGS sequence"/>
</dbReference>
<dbReference type="InterPro" id="IPR057596">
    <property type="entry name" value="RDRP_core"/>
</dbReference>
<keyword evidence="4" id="KW-1185">Reference proteome</keyword>
<organism evidence="3 4">
    <name type="scientific">Apophysomyces ossiformis</name>
    <dbReference type="NCBI Taxonomy" id="679940"/>
    <lineage>
        <taxon>Eukaryota</taxon>
        <taxon>Fungi</taxon>
        <taxon>Fungi incertae sedis</taxon>
        <taxon>Mucoromycota</taxon>
        <taxon>Mucoromycotina</taxon>
        <taxon>Mucoromycetes</taxon>
        <taxon>Mucorales</taxon>
        <taxon>Mucorineae</taxon>
        <taxon>Mucoraceae</taxon>
        <taxon>Apophysomyces</taxon>
    </lineage>
</organism>
<proteinExistence type="inferred from homology"/>
<dbReference type="OrthoDB" id="10055769at2759"/>
<feature type="domain" description="RDRP core" evidence="2">
    <location>
        <begin position="273"/>
        <end position="900"/>
    </location>
</feature>
<evidence type="ECO:0000256" key="1">
    <source>
        <dbReference type="RuleBase" id="RU363098"/>
    </source>
</evidence>
<keyword evidence="1" id="KW-0548">Nucleotidyltransferase</keyword>
<comment type="similarity">
    <text evidence="1">Belongs to the RdRP family.</text>
</comment>
<sequence>MIRLDKEVIRCAKQVYNHLGLRDRICALNEGLPILPPELQKMQALCTADNKDLLSVVKLFLQWTPPHGIRKDLTDLEQRLDDALLLISSPDIDLEADDPSHDTVAGKRPVSALDVDPDTLRKKRRTNGENSTEAVDCITPPLEPTTVVIHEVDGFNALCNPPSLKDCESKASWAVYFEMARFFMLCEVKWQELAPDILQKFLDVGSGTPSQLFQTMAEWDDAQRGLAGCATSHSLLERCSEHVWAYLETTETNDRLIHYSGVMALFPSKPPIIHLRPPRVGPSNRFFRKFGSHRFLELKLNKATHPTMIRAHKDFFLKPFSLMDRIYKFLFVKDDTVVLFATEGPGLEPISIRQVINWHIPIEENRDMTMSKFASRMALGYSNSIPTVVFDPENIHYVDDIYANKGGKDEACMTDGCGIISCAAMRRLTGFQEEDQTWCAVQGRIGGAKGIWVISPDMDFDSGEWIEIRASQNKFQAGISNDPIHYTFDLVKKSICIYPSNLNTQFIQCLADGGVSASVFIELLDEYLQRLATVVTNNRNIRVLRDWVARLGNIMRIRSALEESERAEEEKEPSIADEDYLECRSSGGESLDIGTAASIDGYWKQSSYSGIPASLHESTVRMLDAGFDLSNPYVANKVTVIFRDAMRAIRTKYKIEIEQSCTVTCVPDPTGTLEPGEIFLQLSKRRKDEKSGIRAGQILGDALVTRNPCGLKSDIQKVKAVDCPALRVYTDIAVFSVKGERSLASMLSGGDYDGDIIFCCWDPRIVEPFQASPVLVEPAKVEAAFQKCKSTIQEEVTTHSELKDQEQALQNYFISVGLPDGTLGLYENWRTVLSEATSFDNEDVIYLAHMCAKLVDAPKQGLELKPTVLIRDRNDFGRMRQPEWFQDKRSRQRAQSLKAYDEVGKDAGTRSRDLVTAMDYLYNKLVQETDAFMNFSKSIFVEEDVILKDPDLAGPWMKLQEMAEKTRDDALRKDLAEIRSAIEKNYNGYMKGARHLWMRRQKKMDSRLDPARPTESFLEDGSQFHTGFELEDYFAQQFHKLPESFSSEFLNFDVKTNHGQMVQKIKASYAYLLSIQSEKYSKYCYIVAYDILRRMKADACTPKSHNVSESITPSMYNALNLDRRWMRRLKETKSSTDCGNHVRVAHANKS</sequence>
<evidence type="ECO:0000259" key="2">
    <source>
        <dbReference type="Pfam" id="PF05183"/>
    </source>
</evidence>
<evidence type="ECO:0000313" key="3">
    <source>
        <dbReference type="EMBL" id="KAF7730867.1"/>
    </source>
</evidence>
<dbReference type="EMBL" id="JABAYA010000013">
    <property type="protein sequence ID" value="KAF7730867.1"/>
    <property type="molecule type" value="Genomic_DNA"/>
</dbReference>
<reference evidence="3" key="1">
    <citation type="submission" date="2020-01" db="EMBL/GenBank/DDBJ databases">
        <title>Genome Sequencing of Three Apophysomyces-Like Fungal Strains Confirms a Novel Fungal Genus in the Mucoromycota with divergent Burkholderia-like Endosymbiotic Bacteria.</title>
        <authorList>
            <person name="Stajich J.E."/>
            <person name="Macias A.M."/>
            <person name="Carter-House D."/>
            <person name="Lovett B."/>
            <person name="Kasson L.R."/>
            <person name="Berry K."/>
            <person name="Grigoriev I."/>
            <person name="Chang Y."/>
            <person name="Spatafora J."/>
            <person name="Kasson M.T."/>
        </authorList>
    </citation>
    <scope>NUCLEOTIDE SEQUENCE</scope>
    <source>
        <strain evidence="3">NRRL A-21654</strain>
    </source>
</reference>
<dbReference type="GO" id="GO:0003723">
    <property type="term" value="F:RNA binding"/>
    <property type="evidence" value="ECO:0007669"/>
    <property type="project" value="UniProtKB-KW"/>
</dbReference>
<dbReference type="PANTHER" id="PTHR23079">
    <property type="entry name" value="RNA-DEPENDENT RNA POLYMERASE"/>
    <property type="match status" value="1"/>
</dbReference>
<keyword evidence="1" id="KW-0694">RNA-binding</keyword>
<keyword evidence="1" id="KW-0808">Transferase</keyword>
<keyword evidence="1" id="KW-0696">RNA-directed RNA polymerase</keyword>